<protein>
    <recommendedName>
        <fullName evidence="6">Calcium-binding protein</fullName>
    </recommendedName>
</protein>
<dbReference type="InterPro" id="IPR050557">
    <property type="entry name" value="RTX_toxin/Mannuronan_C5-epim"/>
</dbReference>
<evidence type="ECO:0000256" key="3">
    <source>
        <dbReference type="SAM" id="MobiDB-lite"/>
    </source>
</evidence>
<dbReference type="EMBL" id="CP124616">
    <property type="protein sequence ID" value="WGW04793.1"/>
    <property type="molecule type" value="Genomic_DNA"/>
</dbReference>
<reference evidence="4 5" key="1">
    <citation type="submission" date="2023-05" db="EMBL/GenBank/DDBJ databases">
        <title>YMD87, complete Genome.</title>
        <authorList>
            <person name="Zhang J."/>
            <person name="Xu X."/>
        </authorList>
    </citation>
    <scope>NUCLEOTIDE SEQUENCE [LARGE SCALE GENOMIC DNA]</scope>
    <source>
        <strain evidence="4 5">YMD87</strain>
    </source>
</reference>
<organism evidence="4 5">
    <name type="scientific">Tropicibacter oceani</name>
    <dbReference type="NCBI Taxonomy" id="3058420"/>
    <lineage>
        <taxon>Bacteria</taxon>
        <taxon>Pseudomonadati</taxon>
        <taxon>Pseudomonadota</taxon>
        <taxon>Alphaproteobacteria</taxon>
        <taxon>Rhodobacterales</taxon>
        <taxon>Roseobacteraceae</taxon>
        <taxon>Tropicibacter</taxon>
    </lineage>
</organism>
<keyword evidence="2" id="KW-0964">Secreted</keyword>
<keyword evidence="5" id="KW-1185">Reference proteome</keyword>
<dbReference type="RefSeq" id="WP_282301429.1">
    <property type="nucleotide sequence ID" value="NZ_CP124616.1"/>
</dbReference>
<dbReference type="PANTHER" id="PTHR38340:SF1">
    <property type="entry name" value="S-LAYER PROTEIN"/>
    <property type="match status" value="1"/>
</dbReference>
<evidence type="ECO:0000313" key="4">
    <source>
        <dbReference type="EMBL" id="WGW04793.1"/>
    </source>
</evidence>
<name>A0ABY8QLA5_9RHOB</name>
<evidence type="ECO:0000256" key="2">
    <source>
        <dbReference type="ARBA" id="ARBA00022525"/>
    </source>
</evidence>
<evidence type="ECO:0008006" key="6">
    <source>
        <dbReference type="Google" id="ProtNLM"/>
    </source>
</evidence>
<evidence type="ECO:0000313" key="5">
    <source>
        <dbReference type="Proteomes" id="UP001241605"/>
    </source>
</evidence>
<dbReference type="InterPro" id="IPR011049">
    <property type="entry name" value="Serralysin-like_metalloprot_C"/>
</dbReference>
<proteinExistence type="predicted"/>
<dbReference type="Gene3D" id="2.150.10.10">
    <property type="entry name" value="Serralysin-like metalloprotease, C-terminal"/>
    <property type="match status" value="2"/>
</dbReference>
<sequence>MEWSFLLALLAGFFFFQEDDGSSTDDQDFDPFDDDFPFPTDTPVHPELAGATPGTEFDDTLRATSDDQALRGLAGDDDLSSDLEGNTLFGEDGNDTLMAGHKAELYGGEGDDWLWGDDHSTLDGGTGNDTLWGFDDSTIMGRDGDDRLTLLRGGVAEGGEGNDTIAATNPSFGGPYTPAIGLGQGGNDLLSIHGNGTIDGGTGDDTLRAYLGESDTGTGTLTGGKGEDHFEIGTYPYGTLGDPQDVEISDYTPGEDRLVLDLGLGQSEFDAAGLPGGLTFTNETLSVEVETGAGKGFDIKLTGITDLPPEDIYLHDYVTGKDLPFLAAEPGQTTTTPDAVNLFGDGNDTVTHDTGRAVINLGAGDNTIFITGGSPEVVAGAGDDTFVHSATDAPAETPYVDLIEPVLVPKPGDNPALASYFGGEGDDSFTVTGDYIEAFGEEGDDSFIGAPGSGYDVAFNGGSGADSYDVQFGQDVFDRDPGSAVTLTITPEAMADARAGEDAGWLPVDAEISVVVPAGTPGPFTVVPDTSNPYQNYGIRHYYLVDGSGVELARFVGGPGTSFEPVPGTLPSNISVTTAP</sequence>
<dbReference type="Gene3D" id="2.160.20.160">
    <property type="match status" value="1"/>
</dbReference>
<gene>
    <name evidence="4" type="ORF">QF118_04375</name>
</gene>
<feature type="region of interest" description="Disordered" evidence="3">
    <location>
        <begin position="38"/>
        <end position="60"/>
    </location>
</feature>
<dbReference type="SUPFAM" id="SSF51120">
    <property type="entry name" value="beta-Roll"/>
    <property type="match status" value="2"/>
</dbReference>
<evidence type="ECO:0000256" key="1">
    <source>
        <dbReference type="ARBA" id="ARBA00004613"/>
    </source>
</evidence>
<dbReference type="Pfam" id="PF00353">
    <property type="entry name" value="HemolysinCabind"/>
    <property type="match status" value="3"/>
</dbReference>
<dbReference type="PANTHER" id="PTHR38340">
    <property type="entry name" value="S-LAYER PROTEIN"/>
    <property type="match status" value="1"/>
</dbReference>
<comment type="subcellular location">
    <subcellularLocation>
        <location evidence="1">Secreted</location>
    </subcellularLocation>
</comment>
<accession>A0ABY8QLA5</accession>
<dbReference type="PRINTS" id="PR00313">
    <property type="entry name" value="CABNDNGRPT"/>
</dbReference>
<dbReference type="Proteomes" id="UP001241605">
    <property type="component" value="Chromosome"/>
</dbReference>
<dbReference type="InterPro" id="IPR001343">
    <property type="entry name" value="Hemolysn_Ca-bd"/>
</dbReference>